<dbReference type="AlphaFoldDB" id="A0A507QQL0"/>
<feature type="compositionally biased region" description="Low complexity" evidence="1">
    <location>
        <begin position="1"/>
        <end position="18"/>
    </location>
</feature>
<feature type="region of interest" description="Disordered" evidence="1">
    <location>
        <begin position="1"/>
        <end position="35"/>
    </location>
</feature>
<name>A0A507QQL0_MONPU</name>
<dbReference type="Proteomes" id="UP000319663">
    <property type="component" value="Unassembled WGS sequence"/>
</dbReference>
<reference evidence="2 3" key="1">
    <citation type="submission" date="2019-06" db="EMBL/GenBank/DDBJ databases">
        <title>Wine fermentation using esterase from Monascus purpureus.</title>
        <authorList>
            <person name="Geng C."/>
            <person name="Zhang Y."/>
        </authorList>
    </citation>
    <scope>NUCLEOTIDE SEQUENCE [LARGE SCALE GENOMIC DNA]</scope>
    <source>
        <strain evidence="2">HQ1</strain>
    </source>
</reference>
<evidence type="ECO:0000256" key="1">
    <source>
        <dbReference type="SAM" id="MobiDB-lite"/>
    </source>
</evidence>
<gene>
    <name evidence="2" type="ORF">MPDQ_001944</name>
</gene>
<dbReference type="STRING" id="5098.A0A507QQL0"/>
<proteinExistence type="predicted"/>
<evidence type="ECO:0000313" key="2">
    <source>
        <dbReference type="EMBL" id="TQB69364.1"/>
    </source>
</evidence>
<protein>
    <submittedName>
        <fullName evidence="2">Uncharacterized protein</fullName>
    </submittedName>
</protein>
<sequence>MDPTPANTNATTTASTTHRTYRTRRNRPNPIPPWLIHELGPNKSFRDIRTIITRLREDIQTRRVIRFPDIEILPDFYPGVYALQQQQQQHQISAAAGMPPALTGEVECGSLALALDGVINPTIQS</sequence>
<comment type="caution">
    <text evidence="2">The sequence shown here is derived from an EMBL/GenBank/DDBJ whole genome shotgun (WGS) entry which is preliminary data.</text>
</comment>
<dbReference type="EMBL" id="VIFY01000157">
    <property type="protein sequence ID" value="TQB69364.1"/>
    <property type="molecule type" value="Genomic_DNA"/>
</dbReference>
<keyword evidence="3" id="KW-1185">Reference proteome</keyword>
<accession>A0A507QQL0</accession>
<organism evidence="2 3">
    <name type="scientific">Monascus purpureus</name>
    <name type="common">Red mold</name>
    <name type="synonym">Monascus anka</name>
    <dbReference type="NCBI Taxonomy" id="5098"/>
    <lineage>
        <taxon>Eukaryota</taxon>
        <taxon>Fungi</taxon>
        <taxon>Dikarya</taxon>
        <taxon>Ascomycota</taxon>
        <taxon>Pezizomycotina</taxon>
        <taxon>Eurotiomycetes</taxon>
        <taxon>Eurotiomycetidae</taxon>
        <taxon>Eurotiales</taxon>
        <taxon>Aspergillaceae</taxon>
        <taxon>Monascus</taxon>
    </lineage>
</organism>
<evidence type="ECO:0000313" key="3">
    <source>
        <dbReference type="Proteomes" id="UP000319663"/>
    </source>
</evidence>